<protein>
    <recommendedName>
        <fullName evidence="9">Sensor protein</fullName>
        <ecNumber evidence="9">2.7.13.3</ecNumber>
    </recommendedName>
</protein>
<dbReference type="CDD" id="cd06225">
    <property type="entry name" value="HAMP"/>
    <property type="match status" value="1"/>
</dbReference>
<dbReference type="PIRSF" id="PIRSF003167">
    <property type="entry name" value="STHK_NarX/NarQ"/>
    <property type="match status" value="1"/>
</dbReference>
<keyword evidence="9" id="KW-1003">Cell membrane</keyword>
<dbReference type="CDD" id="cd16917">
    <property type="entry name" value="HATPase_UhpB-NarQ-NarX-like"/>
    <property type="match status" value="1"/>
</dbReference>
<evidence type="ECO:0000256" key="1">
    <source>
        <dbReference type="ARBA" id="ARBA00000085"/>
    </source>
</evidence>
<dbReference type="SMART" id="SM00304">
    <property type="entry name" value="HAMP"/>
    <property type="match status" value="2"/>
</dbReference>
<dbReference type="Gene3D" id="3.30.565.10">
    <property type="entry name" value="Histidine kinase-like ATPase, C-terminal domain"/>
    <property type="match status" value="1"/>
</dbReference>
<sequence length="539" mass="59421">MTAAPDKIVAQAIRSTTPPAANADSDRPAWGRLGLLTAALAVALGAAALVGFLANRQPETARWFYLAQLAILLAGGAILGLIVARVRRDLLGPLAQLRLWARRMRNGELSARMPAAEDDELADLARDINRLGDEFRSLSRRKDERERAQTVRLARKTQSLDVLYDVASSLSRAGDLDKLLESFLDTFIELVDARAAAVRLLNDNHQTRLVASRGLDPAVVEKDQLLDIGLCQCGWAITGGDIRVQHGTQPCAKILGMPMLPRDCTEFVVVPIQHQDRVLGVYNLFLDRPLSALGEDMRDLLISIGRHLGLVVVKARLDSDARRLAIMEERTALGNELHDSLAQSLVGIRLQLKMLGETLHKKDLPTAQDEVRRLRAAVEEAHTSLRELLANFRLKIDDRGLVPAITDMVQRFRDESGIAVFFQNECRELKLTPAQEIQVFYIIQEALTNIRKHSQARNVRILLNNEADLYTVLIEDDGLGMAEVSDARAGEHIGLAVMRERAARLSGELVIESEPGEGTRLILIFHSPPLAAKSRAAGG</sequence>
<feature type="domain" description="Histidine kinase" evidence="11">
    <location>
        <begin position="336"/>
        <end position="529"/>
    </location>
</feature>
<dbReference type="PANTHER" id="PTHR24421:SF10">
    <property type="entry name" value="NITRATE_NITRITE SENSOR PROTEIN NARQ"/>
    <property type="match status" value="1"/>
</dbReference>
<evidence type="ECO:0000256" key="2">
    <source>
        <dbReference type="ARBA" id="ARBA00004370"/>
    </source>
</evidence>
<dbReference type="Pfam" id="PF13185">
    <property type="entry name" value="GAF_2"/>
    <property type="match status" value="1"/>
</dbReference>
<keyword evidence="6 9" id="KW-0418">Kinase</keyword>
<dbReference type="Gene3D" id="6.10.340.10">
    <property type="match status" value="1"/>
</dbReference>
<keyword evidence="3" id="KW-0597">Phosphoprotein</keyword>
<gene>
    <name evidence="13" type="ORF">A2V92_00645</name>
</gene>
<evidence type="ECO:0000256" key="7">
    <source>
        <dbReference type="ARBA" id="ARBA00022840"/>
    </source>
</evidence>
<dbReference type="InterPro" id="IPR005467">
    <property type="entry name" value="His_kinase_dom"/>
</dbReference>
<dbReference type="GO" id="GO:0005524">
    <property type="term" value="F:ATP binding"/>
    <property type="evidence" value="ECO:0007669"/>
    <property type="project" value="UniProtKB-UniRule"/>
</dbReference>
<keyword evidence="9 10" id="KW-0472">Membrane</keyword>
<dbReference type="Gene3D" id="1.20.5.1930">
    <property type="match status" value="1"/>
</dbReference>
<evidence type="ECO:0000259" key="11">
    <source>
        <dbReference type="PROSITE" id="PS50109"/>
    </source>
</evidence>
<evidence type="ECO:0000256" key="5">
    <source>
        <dbReference type="ARBA" id="ARBA00022741"/>
    </source>
</evidence>
<evidence type="ECO:0000313" key="13">
    <source>
        <dbReference type="EMBL" id="OGI43757.1"/>
    </source>
</evidence>
<dbReference type="Gene3D" id="3.30.450.40">
    <property type="match status" value="1"/>
</dbReference>
<evidence type="ECO:0000256" key="3">
    <source>
        <dbReference type="ARBA" id="ARBA00022553"/>
    </source>
</evidence>
<feature type="domain" description="HAMP" evidence="12">
    <location>
        <begin position="88"/>
        <end position="140"/>
    </location>
</feature>
<dbReference type="InterPro" id="IPR050482">
    <property type="entry name" value="Sensor_HK_TwoCompSys"/>
</dbReference>
<comment type="catalytic activity">
    <reaction evidence="1 9">
        <text>ATP + protein L-histidine = ADP + protein N-phospho-L-histidine.</text>
        <dbReference type="EC" id="2.7.13.3"/>
    </reaction>
</comment>
<dbReference type="AlphaFoldDB" id="A0A1F6TF47"/>
<keyword evidence="7 9" id="KW-0067">ATP-binding</keyword>
<dbReference type="InterPro" id="IPR003018">
    <property type="entry name" value="GAF"/>
</dbReference>
<keyword evidence="5 9" id="KW-0547">Nucleotide-binding</keyword>
<evidence type="ECO:0000256" key="9">
    <source>
        <dbReference type="PIRNR" id="PIRNR003167"/>
    </source>
</evidence>
<dbReference type="PROSITE" id="PS50885">
    <property type="entry name" value="HAMP"/>
    <property type="match status" value="1"/>
</dbReference>
<dbReference type="SMART" id="SM00387">
    <property type="entry name" value="HATPase_c"/>
    <property type="match status" value="1"/>
</dbReference>
<dbReference type="InterPro" id="IPR016380">
    <property type="entry name" value="Sig_transdc_His_kin_NarX/NarQ"/>
</dbReference>
<evidence type="ECO:0000256" key="8">
    <source>
        <dbReference type="ARBA" id="ARBA00023012"/>
    </source>
</evidence>
<evidence type="ECO:0000313" key="14">
    <source>
        <dbReference type="Proteomes" id="UP000179344"/>
    </source>
</evidence>
<dbReference type="Proteomes" id="UP000179344">
    <property type="component" value="Unassembled WGS sequence"/>
</dbReference>
<feature type="transmembrane region" description="Helical" evidence="10">
    <location>
        <begin position="63"/>
        <end position="84"/>
    </location>
</feature>
<keyword evidence="10" id="KW-1133">Transmembrane helix</keyword>
<keyword evidence="9" id="KW-0997">Cell inner membrane</keyword>
<evidence type="ECO:0000256" key="6">
    <source>
        <dbReference type="ARBA" id="ARBA00022777"/>
    </source>
</evidence>
<dbReference type="Pfam" id="PF02518">
    <property type="entry name" value="HATPase_c"/>
    <property type="match status" value="1"/>
</dbReference>
<keyword evidence="8 9" id="KW-0902">Two-component regulatory system</keyword>
<dbReference type="SUPFAM" id="SSF55781">
    <property type="entry name" value="GAF domain-like"/>
    <property type="match status" value="1"/>
</dbReference>
<proteinExistence type="predicted"/>
<dbReference type="GO" id="GO:0000155">
    <property type="term" value="F:phosphorelay sensor kinase activity"/>
    <property type="evidence" value="ECO:0007669"/>
    <property type="project" value="UniProtKB-UniRule"/>
</dbReference>
<comment type="caution">
    <text evidence="13">The sequence shown here is derived from an EMBL/GenBank/DDBJ whole genome shotgun (WGS) entry which is preliminary data.</text>
</comment>
<dbReference type="PROSITE" id="PS50109">
    <property type="entry name" value="HIS_KIN"/>
    <property type="match status" value="1"/>
</dbReference>
<keyword evidence="4 9" id="KW-0808">Transferase</keyword>
<evidence type="ECO:0000256" key="4">
    <source>
        <dbReference type="ARBA" id="ARBA00022679"/>
    </source>
</evidence>
<reference evidence="13 14" key="1">
    <citation type="journal article" date="2016" name="Nat. Commun.">
        <title>Thousands of microbial genomes shed light on interconnected biogeochemical processes in an aquifer system.</title>
        <authorList>
            <person name="Anantharaman K."/>
            <person name="Brown C.T."/>
            <person name="Hug L.A."/>
            <person name="Sharon I."/>
            <person name="Castelle C.J."/>
            <person name="Probst A.J."/>
            <person name="Thomas B.C."/>
            <person name="Singh A."/>
            <person name="Wilkins M.J."/>
            <person name="Karaoz U."/>
            <person name="Brodie E.L."/>
            <person name="Williams K.H."/>
            <person name="Hubbard S.S."/>
            <person name="Banfield J.F."/>
        </authorList>
    </citation>
    <scope>NUCLEOTIDE SEQUENCE [LARGE SCALE GENOMIC DNA]</scope>
</reference>
<dbReference type="SUPFAM" id="SSF55874">
    <property type="entry name" value="ATPase domain of HSP90 chaperone/DNA topoisomerase II/histidine kinase"/>
    <property type="match status" value="1"/>
</dbReference>
<dbReference type="PANTHER" id="PTHR24421">
    <property type="entry name" value="NITRATE/NITRITE SENSOR PROTEIN NARX-RELATED"/>
    <property type="match status" value="1"/>
</dbReference>
<name>A0A1F6TF47_9PROT</name>
<dbReference type="InterPro" id="IPR003594">
    <property type="entry name" value="HATPase_dom"/>
</dbReference>
<dbReference type="InterPro" id="IPR011712">
    <property type="entry name" value="Sig_transdc_His_kin_sub3_dim/P"/>
</dbReference>
<dbReference type="SUPFAM" id="SSF158472">
    <property type="entry name" value="HAMP domain-like"/>
    <property type="match status" value="1"/>
</dbReference>
<keyword evidence="10" id="KW-0812">Transmembrane</keyword>
<evidence type="ECO:0000256" key="10">
    <source>
        <dbReference type="SAM" id="Phobius"/>
    </source>
</evidence>
<accession>A0A1F6TF47</accession>
<dbReference type="InterPro" id="IPR036890">
    <property type="entry name" value="HATPase_C_sf"/>
</dbReference>
<dbReference type="Pfam" id="PF00672">
    <property type="entry name" value="HAMP"/>
    <property type="match status" value="1"/>
</dbReference>
<evidence type="ECO:0000259" key="12">
    <source>
        <dbReference type="PROSITE" id="PS50885"/>
    </source>
</evidence>
<dbReference type="EC" id="2.7.13.3" evidence="9"/>
<dbReference type="InterPro" id="IPR003660">
    <property type="entry name" value="HAMP_dom"/>
</dbReference>
<comment type="subcellular location">
    <subcellularLocation>
        <location evidence="9">Cell inner membrane</location>
    </subcellularLocation>
    <subcellularLocation>
        <location evidence="2">Membrane</location>
    </subcellularLocation>
</comment>
<organism evidence="13 14">
    <name type="scientific">Candidatus Muproteobacteria bacterium RBG_16_65_31</name>
    <dbReference type="NCBI Taxonomy" id="1817759"/>
    <lineage>
        <taxon>Bacteria</taxon>
        <taxon>Pseudomonadati</taxon>
        <taxon>Pseudomonadota</taxon>
        <taxon>Candidatus Muproteobacteria</taxon>
    </lineage>
</organism>
<feature type="transmembrane region" description="Helical" evidence="10">
    <location>
        <begin position="33"/>
        <end position="54"/>
    </location>
</feature>
<dbReference type="GO" id="GO:0005886">
    <property type="term" value="C:plasma membrane"/>
    <property type="evidence" value="ECO:0007669"/>
    <property type="project" value="UniProtKB-SubCell"/>
</dbReference>
<dbReference type="EMBL" id="MFST01000101">
    <property type="protein sequence ID" value="OGI43757.1"/>
    <property type="molecule type" value="Genomic_DNA"/>
</dbReference>
<dbReference type="GO" id="GO:0046983">
    <property type="term" value="F:protein dimerization activity"/>
    <property type="evidence" value="ECO:0007669"/>
    <property type="project" value="UniProtKB-UniRule"/>
</dbReference>
<dbReference type="Pfam" id="PF07730">
    <property type="entry name" value="HisKA_3"/>
    <property type="match status" value="1"/>
</dbReference>
<dbReference type="InterPro" id="IPR029016">
    <property type="entry name" value="GAF-like_dom_sf"/>
</dbReference>